<dbReference type="RefSeq" id="WP_254159682.1">
    <property type="nucleotide sequence ID" value="NZ_CP100355.1"/>
</dbReference>
<evidence type="ECO:0000313" key="3">
    <source>
        <dbReference type="Proteomes" id="UP001056855"/>
    </source>
</evidence>
<feature type="compositionally biased region" description="Low complexity" evidence="1">
    <location>
        <begin position="131"/>
        <end position="141"/>
    </location>
</feature>
<dbReference type="Pfam" id="PF19102">
    <property type="entry name" value="DUF5789"/>
    <property type="match status" value="1"/>
</dbReference>
<dbReference type="KEGG" id="sawl:NGM29_06750"/>
<gene>
    <name evidence="2" type="ORF">NGM29_06750</name>
</gene>
<name>A0A9E7NDK9_9EURY</name>
<dbReference type="Proteomes" id="UP001056855">
    <property type="component" value="Chromosome"/>
</dbReference>
<protein>
    <recommendedName>
        <fullName evidence="4">DUF2795 domain-containing protein</fullName>
    </recommendedName>
</protein>
<organism evidence="2 3">
    <name type="scientific">Natronosalvus rutilus</name>
    <dbReference type="NCBI Taxonomy" id="2953753"/>
    <lineage>
        <taxon>Archaea</taxon>
        <taxon>Methanobacteriati</taxon>
        <taxon>Methanobacteriota</taxon>
        <taxon>Stenosarchaea group</taxon>
        <taxon>Halobacteria</taxon>
        <taxon>Halobacteriales</taxon>
        <taxon>Natrialbaceae</taxon>
        <taxon>Natronosalvus</taxon>
    </lineage>
</organism>
<evidence type="ECO:0008006" key="4">
    <source>
        <dbReference type="Google" id="ProtNLM"/>
    </source>
</evidence>
<keyword evidence="3" id="KW-1185">Reference proteome</keyword>
<evidence type="ECO:0000256" key="1">
    <source>
        <dbReference type="SAM" id="MobiDB-lite"/>
    </source>
</evidence>
<sequence>MSDQPPDADSSAGSNQQDPDSERVQENARERQSSRAESTEDILETVETHLGDLEYPVSSEEIAAEYGSEPIDLPNETETLGSVFDRLAGETYDTPEEAREAIFGQLTGEAGGRTEANPERDLESLDEAEQGSPSESGGSGL</sequence>
<feature type="compositionally biased region" description="Basic and acidic residues" evidence="1">
    <location>
        <begin position="20"/>
        <end position="38"/>
    </location>
</feature>
<dbReference type="GeneID" id="73289730"/>
<dbReference type="AlphaFoldDB" id="A0A9E7NDK9"/>
<accession>A0A9E7NDK9</accession>
<feature type="region of interest" description="Disordered" evidence="1">
    <location>
        <begin position="1"/>
        <end position="41"/>
    </location>
</feature>
<proteinExistence type="predicted"/>
<reference evidence="2" key="1">
    <citation type="submission" date="2022-06" db="EMBL/GenBank/DDBJ databases">
        <title>Diverse halophilic archaea isolated from saline environments.</title>
        <authorList>
            <person name="Cui H.-L."/>
        </authorList>
    </citation>
    <scope>NUCLEOTIDE SEQUENCE</scope>
    <source>
        <strain evidence="2">WLHS1</strain>
    </source>
</reference>
<dbReference type="EMBL" id="CP100355">
    <property type="protein sequence ID" value="UTF54948.1"/>
    <property type="molecule type" value="Genomic_DNA"/>
</dbReference>
<feature type="region of interest" description="Disordered" evidence="1">
    <location>
        <begin position="105"/>
        <end position="141"/>
    </location>
</feature>
<evidence type="ECO:0000313" key="2">
    <source>
        <dbReference type="EMBL" id="UTF54948.1"/>
    </source>
</evidence>
<dbReference type="InterPro" id="IPR043899">
    <property type="entry name" value="DUF5789"/>
</dbReference>